<keyword evidence="3" id="KW-1185">Reference proteome</keyword>
<feature type="transmembrane region" description="Helical" evidence="1">
    <location>
        <begin position="30"/>
        <end position="49"/>
    </location>
</feature>
<evidence type="ECO:0000313" key="3">
    <source>
        <dbReference type="Proteomes" id="UP001500305"/>
    </source>
</evidence>
<dbReference type="Proteomes" id="UP001500305">
    <property type="component" value="Unassembled WGS sequence"/>
</dbReference>
<proteinExistence type="predicted"/>
<gene>
    <name evidence="2" type="ORF">GCM10010430_73650</name>
</gene>
<keyword evidence="1" id="KW-0812">Transmembrane</keyword>
<evidence type="ECO:0000313" key="2">
    <source>
        <dbReference type="EMBL" id="GAA2277044.1"/>
    </source>
</evidence>
<evidence type="ECO:0000256" key="1">
    <source>
        <dbReference type="SAM" id="Phobius"/>
    </source>
</evidence>
<name>A0ABP5RVE2_9ACTN</name>
<keyword evidence="1" id="KW-0472">Membrane</keyword>
<feature type="transmembrane region" description="Helical" evidence="1">
    <location>
        <begin position="7"/>
        <end position="24"/>
    </location>
</feature>
<dbReference type="EMBL" id="BAAATR010000056">
    <property type="protein sequence ID" value="GAA2277044.1"/>
    <property type="molecule type" value="Genomic_DNA"/>
</dbReference>
<comment type="caution">
    <text evidence="2">The sequence shown here is derived from an EMBL/GenBank/DDBJ whole genome shotgun (WGS) entry which is preliminary data.</text>
</comment>
<protein>
    <submittedName>
        <fullName evidence="2">Uncharacterized protein</fullName>
    </submittedName>
</protein>
<reference evidence="3" key="1">
    <citation type="journal article" date="2019" name="Int. J. Syst. Evol. Microbiol.">
        <title>The Global Catalogue of Microorganisms (GCM) 10K type strain sequencing project: providing services to taxonomists for standard genome sequencing and annotation.</title>
        <authorList>
            <consortium name="The Broad Institute Genomics Platform"/>
            <consortium name="The Broad Institute Genome Sequencing Center for Infectious Disease"/>
            <person name="Wu L."/>
            <person name="Ma J."/>
        </authorList>
    </citation>
    <scope>NUCLEOTIDE SEQUENCE [LARGE SCALE GENOMIC DNA]</scope>
    <source>
        <strain evidence="3">JCM 7356</strain>
    </source>
</reference>
<organism evidence="2 3">
    <name type="scientific">Kitasatospora cystarginea</name>
    <dbReference type="NCBI Taxonomy" id="58350"/>
    <lineage>
        <taxon>Bacteria</taxon>
        <taxon>Bacillati</taxon>
        <taxon>Actinomycetota</taxon>
        <taxon>Actinomycetes</taxon>
        <taxon>Kitasatosporales</taxon>
        <taxon>Streptomycetaceae</taxon>
        <taxon>Kitasatospora</taxon>
    </lineage>
</organism>
<keyword evidence="1" id="KW-1133">Transmembrane helix</keyword>
<sequence length="59" mass="6191">MRYLGRLFVRLVVGLVSSGTQALLGGYAGVVGIGVAVLTLTALVVSALRKRGRRVVPPR</sequence>
<accession>A0ABP5RVE2</accession>
<dbReference type="RefSeq" id="WP_344640933.1">
    <property type="nucleotide sequence ID" value="NZ_BAAATR010000056.1"/>
</dbReference>